<dbReference type="InterPro" id="IPR036236">
    <property type="entry name" value="Znf_C2H2_sf"/>
</dbReference>
<dbReference type="Proteomes" id="UP000290572">
    <property type="component" value="Unassembled WGS sequence"/>
</dbReference>
<feature type="domain" description="C2H2-type" evidence="13">
    <location>
        <begin position="569"/>
        <end position="597"/>
    </location>
</feature>
<evidence type="ECO:0000313" key="16">
    <source>
        <dbReference type="Proteomes" id="UP000290572"/>
    </source>
</evidence>
<evidence type="ECO:0000256" key="4">
    <source>
        <dbReference type="ARBA" id="ARBA00022737"/>
    </source>
</evidence>
<dbReference type="Pfam" id="PF00096">
    <property type="entry name" value="zf-C2H2"/>
    <property type="match status" value="6"/>
</dbReference>
<feature type="domain" description="C2H2-type" evidence="13">
    <location>
        <begin position="822"/>
        <end position="849"/>
    </location>
</feature>
<dbReference type="PANTHER" id="PTHR24376:SF235">
    <property type="entry name" value="C2H2-TYPE DOMAIN-CONTAINING PROTEIN"/>
    <property type="match status" value="1"/>
</dbReference>
<keyword evidence="16" id="KW-1185">Reference proteome</keyword>
<evidence type="ECO:0000256" key="11">
    <source>
        <dbReference type="PROSITE-ProRule" id="PRU00042"/>
    </source>
</evidence>
<evidence type="ECO:0000256" key="5">
    <source>
        <dbReference type="ARBA" id="ARBA00022771"/>
    </source>
</evidence>
<dbReference type="CDD" id="cd11657">
    <property type="entry name" value="TIN2_N"/>
    <property type="match status" value="1"/>
</dbReference>
<feature type="compositionally biased region" description="Basic residues" evidence="12">
    <location>
        <begin position="414"/>
        <end position="423"/>
    </location>
</feature>
<evidence type="ECO:0000313" key="14">
    <source>
        <dbReference type="EMBL" id="RXN08221.1"/>
    </source>
</evidence>
<dbReference type="FunFam" id="3.30.160.60:FF:000110">
    <property type="entry name" value="Zinc finger protein-like"/>
    <property type="match status" value="1"/>
</dbReference>
<feature type="domain" description="C2H2-type" evidence="13">
    <location>
        <begin position="766"/>
        <end position="793"/>
    </location>
</feature>
<evidence type="ECO:0000256" key="12">
    <source>
        <dbReference type="SAM" id="MobiDB-lite"/>
    </source>
</evidence>
<dbReference type="GO" id="GO:0005634">
    <property type="term" value="C:nucleus"/>
    <property type="evidence" value="ECO:0007669"/>
    <property type="project" value="UniProtKB-SubCell"/>
</dbReference>
<feature type="domain" description="C2H2-type" evidence="13">
    <location>
        <begin position="738"/>
        <end position="765"/>
    </location>
</feature>
<dbReference type="FunFam" id="3.30.160.60:FF:000325">
    <property type="entry name" value="ZFP90 zinc finger protein"/>
    <property type="match status" value="1"/>
</dbReference>
<accession>A0A498LJG3</accession>
<dbReference type="PROSITE" id="PS50157">
    <property type="entry name" value="ZINC_FINGER_C2H2_2"/>
    <property type="match status" value="14"/>
</dbReference>
<proteinExistence type="inferred from homology"/>
<feature type="compositionally biased region" description="Polar residues" evidence="12">
    <location>
        <begin position="356"/>
        <end position="368"/>
    </location>
</feature>
<dbReference type="FunFam" id="3.30.160.60:FF:000358">
    <property type="entry name" value="zinc finger protein 24"/>
    <property type="match status" value="1"/>
</dbReference>
<dbReference type="FunFam" id="3.30.160.60:FF:001485">
    <property type="entry name" value="Krueppel-related zinc finger protein"/>
    <property type="match status" value="1"/>
</dbReference>
<dbReference type="EMBL" id="QBIY01012911">
    <property type="protein sequence ID" value="RXN14244.1"/>
    <property type="molecule type" value="Genomic_DNA"/>
</dbReference>
<gene>
    <name evidence="14" type="ORF">ROHU_011661</name>
    <name evidence="15" type="ORF">ROHU_028812</name>
</gene>
<feature type="domain" description="C2H2-type" evidence="13">
    <location>
        <begin position="850"/>
        <end position="877"/>
    </location>
</feature>
<feature type="domain" description="C2H2-type" evidence="13">
    <location>
        <begin position="513"/>
        <end position="540"/>
    </location>
</feature>
<keyword evidence="7" id="KW-0805">Transcription regulation</keyword>
<dbReference type="GO" id="GO:0008270">
    <property type="term" value="F:zinc ion binding"/>
    <property type="evidence" value="ECO:0007669"/>
    <property type="project" value="UniProtKB-KW"/>
</dbReference>
<dbReference type="GO" id="GO:0006357">
    <property type="term" value="P:regulation of transcription by RNA polymerase II"/>
    <property type="evidence" value="ECO:0007669"/>
    <property type="project" value="UniProtKB-ARBA"/>
</dbReference>
<dbReference type="FunFam" id="3.30.160.60:FF:002343">
    <property type="entry name" value="Zinc finger protein 33A"/>
    <property type="match status" value="1"/>
</dbReference>
<dbReference type="SMART" id="SM00355">
    <property type="entry name" value="ZnF_C2H2"/>
    <property type="match status" value="14"/>
</dbReference>
<name>A0A498LJG3_LABRO</name>
<feature type="domain" description="C2H2-type" evidence="13">
    <location>
        <begin position="541"/>
        <end position="564"/>
    </location>
</feature>
<evidence type="ECO:0000256" key="3">
    <source>
        <dbReference type="ARBA" id="ARBA00022723"/>
    </source>
</evidence>
<evidence type="ECO:0000259" key="13">
    <source>
        <dbReference type="PROSITE" id="PS50157"/>
    </source>
</evidence>
<dbReference type="PROSITE" id="PS00028">
    <property type="entry name" value="ZINC_FINGER_C2H2_1"/>
    <property type="match status" value="13"/>
</dbReference>
<evidence type="ECO:0000256" key="8">
    <source>
        <dbReference type="ARBA" id="ARBA00023125"/>
    </source>
</evidence>
<keyword evidence="5 11" id="KW-0863">Zinc-finger</keyword>
<dbReference type="AlphaFoldDB" id="A0A498LJG3"/>
<keyword evidence="6" id="KW-0862">Zinc</keyword>
<comment type="caution">
    <text evidence="14">The sequence shown here is derived from an EMBL/GenBank/DDBJ whole genome shotgun (WGS) entry which is preliminary data.</text>
</comment>
<dbReference type="PANTHER" id="PTHR24376">
    <property type="entry name" value="ZINC FINGER PROTEIN"/>
    <property type="match status" value="1"/>
</dbReference>
<feature type="domain" description="C2H2-type" evidence="13">
    <location>
        <begin position="598"/>
        <end position="625"/>
    </location>
</feature>
<feature type="domain" description="C2H2-type" evidence="13">
    <location>
        <begin position="654"/>
        <end position="681"/>
    </location>
</feature>
<dbReference type="Gene3D" id="3.30.160.60">
    <property type="entry name" value="Classic Zinc Finger"/>
    <property type="match status" value="12"/>
</dbReference>
<feature type="region of interest" description="Disordered" evidence="12">
    <location>
        <begin position="344"/>
        <end position="518"/>
    </location>
</feature>
<comment type="similarity">
    <text evidence="2">Belongs to the krueppel C2H2-type zinc-finger protein family.</text>
</comment>
<evidence type="ECO:0000256" key="6">
    <source>
        <dbReference type="ARBA" id="ARBA00022833"/>
    </source>
</evidence>
<feature type="domain" description="C2H2-type" evidence="13">
    <location>
        <begin position="626"/>
        <end position="653"/>
    </location>
</feature>
<dbReference type="FunFam" id="3.30.160.60:FF:001228">
    <property type="entry name" value="Zinc finger protein 236"/>
    <property type="match status" value="1"/>
</dbReference>
<evidence type="ECO:0000256" key="1">
    <source>
        <dbReference type="ARBA" id="ARBA00004123"/>
    </source>
</evidence>
<dbReference type="FunFam" id="3.30.160.60:FF:001235">
    <property type="entry name" value="Si:ch211-119o8.6"/>
    <property type="match status" value="1"/>
</dbReference>
<protein>
    <submittedName>
        <fullName evidence="14">Zinc finger protein 135-like</fullName>
    </submittedName>
</protein>
<dbReference type="InterPro" id="IPR013087">
    <property type="entry name" value="Znf_C2H2_type"/>
</dbReference>
<evidence type="ECO:0000256" key="10">
    <source>
        <dbReference type="ARBA" id="ARBA00023242"/>
    </source>
</evidence>
<dbReference type="STRING" id="84645.A0A498LJG3"/>
<keyword evidence="8" id="KW-0238">DNA-binding</keyword>
<feature type="domain" description="C2H2-type" evidence="13">
    <location>
        <begin position="794"/>
        <end position="821"/>
    </location>
</feature>
<feature type="domain" description="C2H2-type" evidence="13">
    <location>
        <begin position="710"/>
        <end position="737"/>
    </location>
</feature>
<feature type="domain" description="C2H2-type" evidence="13">
    <location>
        <begin position="878"/>
        <end position="905"/>
    </location>
</feature>
<keyword evidence="3" id="KW-0479">Metal-binding</keyword>
<dbReference type="FunFam" id="3.30.160.60:FF:000100">
    <property type="entry name" value="Zinc finger 45-like"/>
    <property type="match status" value="1"/>
</dbReference>
<organism evidence="14 16">
    <name type="scientific">Labeo rohita</name>
    <name type="common">Indian major carp</name>
    <name type="synonym">Cyprinus rohita</name>
    <dbReference type="NCBI Taxonomy" id="84645"/>
    <lineage>
        <taxon>Eukaryota</taxon>
        <taxon>Metazoa</taxon>
        <taxon>Chordata</taxon>
        <taxon>Craniata</taxon>
        <taxon>Vertebrata</taxon>
        <taxon>Euteleostomi</taxon>
        <taxon>Actinopterygii</taxon>
        <taxon>Neopterygii</taxon>
        <taxon>Teleostei</taxon>
        <taxon>Ostariophysi</taxon>
        <taxon>Cypriniformes</taxon>
        <taxon>Cyprinidae</taxon>
        <taxon>Labeoninae</taxon>
        <taxon>Labeonini</taxon>
        <taxon>Labeo</taxon>
    </lineage>
</organism>
<dbReference type="EMBL" id="QBIY01013327">
    <property type="protein sequence ID" value="RXN08221.1"/>
    <property type="molecule type" value="Genomic_DNA"/>
</dbReference>
<evidence type="ECO:0000256" key="7">
    <source>
        <dbReference type="ARBA" id="ARBA00023015"/>
    </source>
</evidence>
<dbReference type="Pfam" id="PF14973">
    <property type="entry name" value="TINF2_N"/>
    <property type="match status" value="1"/>
</dbReference>
<feature type="region of interest" description="Disordered" evidence="12">
    <location>
        <begin position="899"/>
        <end position="921"/>
    </location>
</feature>
<feature type="domain" description="C2H2-type" evidence="13">
    <location>
        <begin position="682"/>
        <end position="709"/>
    </location>
</feature>
<keyword evidence="4" id="KW-0677">Repeat</keyword>
<sequence>MLFAQRHGRSFCYNLKPDVTSRTQPNPVREAVTTFPMDEENCAEIANTGVGLPLASLRLLVPPLHLMSAFMWQVLQQKSVMHYGKLEEFVSMMVLELCRAPASVRSMQPHLDKIQIPAAPAGHPGPDADLRTSVTNFKALVLALLKDPVEKAYFFQEVFPVEYGARFDTALKELMWELLSCLEKLLPVPDFKKTLAWLNPAPAGLEDCMRTDPNDLHLLLQQHQLFGGAETHSWQKGKVGAVPRSSGDCILSSLSVPPSARVTLAAEPLLYHVQSSAVAILSPAALGQLGSDTIIVTDYTEVELSSQEESVELMEKVDADGVEVLLVDQSPAVSVEAAALFTDKPTQGDASRGAATATSHNETQNDNGLQDEVLTEETNQLNPNDERDGADAGSDASAPQEAKTSVSDVDQKPPQRRGRGRPRKNTETTDQNVMVKTPRRRERPASVKPENGAEQRSAVTSHGDRNDASDEPPSTPETPANGAETAAPSAGPSRVRKTRKTEPPAADNPRARHACDTCGRKFTRRSDVQRHQLTHTGERPFHCGQCEKTFQHAWDLTKHCRKTHGEASFTCRVCRSAFANLRVLTAHHKKSHGGELPHYCSICGEASPTLGALVQHRKTHSATQQYRCEQCGEGFDTLLQRSVHRQSHRRRRQFKCPQCDKTFTRRTDVKRHQLSHTGERPHQCSVCGKRFGLRAGLQKHLATHTGERPFRCPHCAKSFTQPSILRRHERMHTGERPYLCSQCGKRFLSLGELIKHDKTHADERPHSCPQCHKGFKFKRALREHLLSHSGARPYPCVYCGKMFAKPFALNRHHLIHTGERPFSCGHCERTFLTSTELALHERIHTGERPFCCAACPRRFRSSSELARHRRSHSQERPYSCGYCPKAYASAAKLKSHTRIHTGESKPKRSAVTVAEMSVTLE</sequence>
<dbReference type="GO" id="GO:0003677">
    <property type="term" value="F:DNA binding"/>
    <property type="evidence" value="ECO:0007669"/>
    <property type="project" value="UniProtKB-KW"/>
</dbReference>
<keyword evidence="9" id="KW-0804">Transcription</keyword>
<dbReference type="InterPro" id="IPR029400">
    <property type="entry name" value="TINF2_N"/>
</dbReference>
<comment type="subcellular location">
    <subcellularLocation>
        <location evidence="1">Nucleus</location>
    </subcellularLocation>
</comment>
<reference evidence="14 16" key="1">
    <citation type="submission" date="2018-03" db="EMBL/GenBank/DDBJ databases">
        <title>Draft genome sequence of Rohu Carp (Labeo rohita).</title>
        <authorList>
            <person name="Das P."/>
            <person name="Kushwaha B."/>
            <person name="Joshi C.G."/>
            <person name="Kumar D."/>
            <person name="Nagpure N.S."/>
            <person name="Sahoo L."/>
            <person name="Das S.P."/>
            <person name="Bit A."/>
            <person name="Patnaik S."/>
            <person name="Meher P.K."/>
            <person name="Jayasankar P."/>
            <person name="Koringa P.G."/>
            <person name="Patel N.V."/>
            <person name="Hinsu A.T."/>
            <person name="Kumar R."/>
            <person name="Pandey M."/>
            <person name="Agarwal S."/>
            <person name="Srivastava S."/>
            <person name="Singh M."/>
            <person name="Iquebal M.A."/>
            <person name="Jaiswal S."/>
            <person name="Angadi U.B."/>
            <person name="Kumar N."/>
            <person name="Raza M."/>
            <person name="Shah T.M."/>
            <person name="Rai A."/>
            <person name="Jena J.K."/>
        </authorList>
    </citation>
    <scope>NUCLEOTIDE SEQUENCE [LARGE SCALE GENOMIC DNA]</scope>
    <source>
        <strain evidence="14">DASCIFA01</strain>
        <tissue evidence="14">Testis</tissue>
    </source>
</reference>
<evidence type="ECO:0000313" key="15">
    <source>
        <dbReference type="EMBL" id="RXN14244.1"/>
    </source>
</evidence>
<evidence type="ECO:0000256" key="2">
    <source>
        <dbReference type="ARBA" id="ARBA00006991"/>
    </source>
</evidence>
<dbReference type="FunFam" id="3.30.160.60:FF:001289">
    <property type="entry name" value="Zinc finger protein 574"/>
    <property type="match status" value="1"/>
</dbReference>
<keyword evidence="10" id="KW-0539">Nucleus</keyword>
<feature type="compositionally biased region" description="Basic and acidic residues" evidence="12">
    <location>
        <begin position="509"/>
        <end position="518"/>
    </location>
</feature>
<dbReference type="Pfam" id="PF13912">
    <property type="entry name" value="zf-C2H2_6"/>
    <property type="match status" value="1"/>
</dbReference>
<evidence type="ECO:0000256" key="9">
    <source>
        <dbReference type="ARBA" id="ARBA00023163"/>
    </source>
</evidence>
<dbReference type="SUPFAM" id="SSF57667">
    <property type="entry name" value="beta-beta-alpha zinc fingers"/>
    <property type="match status" value="8"/>
</dbReference>